<organism evidence="1 2">
    <name type="scientific">Araneus ventricosus</name>
    <name type="common">Orbweaver spider</name>
    <name type="synonym">Epeira ventricosa</name>
    <dbReference type="NCBI Taxonomy" id="182803"/>
    <lineage>
        <taxon>Eukaryota</taxon>
        <taxon>Metazoa</taxon>
        <taxon>Ecdysozoa</taxon>
        <taxon>Arthropoda</taxon>
        <taxon>Chelicerata</taxon>
        <taxon>Arachnida</taxon>
        <taxon>Araneae</taxon>
        <taxon>Araneomorphae</taxon>
        <taxon>Entelegynae</taxon>
        <taxon>Araneoidea</taxon>
        <taxon>Araneidae</taxon>
        <taxon>Araneus</taxon>
    </lineage>
</organism>
<dbReference type="EMBL" id="BGPR01003203">
    <property type="protein sequence ID" value="GBM85043.1"/>
    <property type="molecule type" value="Genomic_DNA"/>
</dbReference>
<name>A0A4Y2J4A5_ARAVE</name>
<evidence type="ECO:0000313" key="1">
    <source>
        <dbReference type="EMBL" id="GBM85043.1"/>
    </source>
</evidence>
<reference evidence="1 2" key="1">
    <citation type="journal article" date="2019" name="Sci. Rep.">
        <title>Orb-weaving spider Araneus ventricosus genome elucidates the spidroin gene catalogue.</title>
        <authorList>
            <person name="Kono N."/>
            <person name="Nakamura H."/>
            <person name="Ohtoshi R."/>
            <person name="Moran D.A.P."/>
            <person name="Shinohara A."/>
            <person name="Yoshida Y."/>
            <person name="Fujiwara M."/>
            <person name="Mori M."/>
            <person name="Tomita M."/>
            <person name="Arakawa K."/>
        </authorList>
    </citation>
    <scope>NUCLEOTIDE SEQUENCE [LARGE SCALE GENOMIC DNA]</scope>
</reference>
<accession>A0A4Y2J4A5</accession>
<proteinExistence type="predicted"/>
<evidence type="ECO:0000313" key="2">
    <source>
        <dbReference type="Proteomes" id="UP000499080"/>
    </source>
</evidence>
<sequence length="122" mass="14564">MINISFVNAHEKYMCIIWLRNPNRHYREKFAIKLSEDLLAPWMKKRLNVPTLPRSTRTIIRELMKLDLNIQPPKKSDSKKRKNCSFCPYKLCRMTRNFCQTCSRAMCGEHHANLSKDCFENK</sequence>
<dbReference type="Proteomes" id="UP000499080">
    <property type="component" value="Unassembled WGS sequence"/>
</dbReference>
<protein>
    <recommendedName>
        <fullName evidence="3">PiggyBac transposable element-derived protein 4 C-terminal zinc-ribbon domain-containing protein</fullName>
    </recommendedName>
</protein>
<keyword evidence="2" id="KW-1185">Reference proteome</keyword>
<dbReference type="AlphaFoldDB" id="A0A4Y2J4A5"/>
<evidence type="ECO:0008006" key="3">
    <source>
        <dbReference type="Google" id="ProtNLM"/>
    </source>
</evidence>
<dbReference type="OrthoDB" id="6434149at2759"/>
<gene>
    <name evidence="1" type="ORF">AVEN_248972_1</name>
</gene>
<comment type="caution">
    <text evidence="1">The sequence shown here is derived from an EMBL/GenBank/DDBJ whole genome shotgun (WGS) entry which is preliminary data.</text>
</comment>